<evidence type="ECO:0000313" key="14">
    <source>
        <dbReference type="EMBL" id="KKR10265.1"/>
    </source>
</evidence>
<dbReference type="PIRSF" id="PIRSF000239">
    <property type="entry name" value="AHPC"/>
    <property type="match status" value="1"/>
</dbReference>
<comment type="subunit">
    <text evidence="2">Monomer.</text>
</comment>
<dbReference type="EMBL" id="LBWP01000021">
    <property type="protein sequence ID" value="KKR10265.1"/>
    <property type="molecule type" value="Genomic_DNA"/>
</dbReference>
<dbReference type="SUPFAM" id="SSF52833">
    <property type="entry name" value="Thioredoxin-like"/>
    <property type="match status" value="1"/>
</dbReference>
<evidence type="ECO:0000256" key="12">
    <source>
        <dbReference type="PIRSR" id="PIRSR000239-1"/>
    </source>
</evidence>
<keyword evidence="7" id="KW-1015">Disulfide bond</keyword>
<feature type="domain" description="Thioredoxin" evidence="13">
    <location>
        <begin position="1"/>
        <end position="150"/>
    </location>
</feature>
<protein>
    <recommendedName>
        <fullName evidence="3">thioredoxin-dependent peroxiredoxin</fullName>
        <ecNumber evidence="3">1.11.1.24</ecNumber>
    </recommendedName>
    <alternativeName>
        <fullName evidence="9">Thioredoxin peroxidase</fullName>
    </alternativeName>
</protein>
<dbReference type="CDD" id="cd03017">
    <property type="entry name" value="PRX_BCP"/>
    <property type="match status" value="1"/>
</dbReference>
<dbReference type="InterPro" id="IPR000866">
    <property type="entry name" value="AhpC/TSA"/>
</dbReference>
<dbReference type="EC" id="1.11.1.24" evidence="3"/>
<dbReference type="GO" id="GO:0005737">
    <property type="term" value="C:cytoplasm"/>
    <property type="evidence" value="ECO:0007669"/>
    <property type="project" value="TreeGrafter"/>
</dbReference>
<evidence type="ECO:0000256" key="9">
    <source>
        <dbReference type="ARBA" id="ARBA00032824"/>
    </source>
</evidence>
<dbReference type="InterPro" id="IPR050924">
    <property type="entry name" value="Peroxiredoxin_BCP/PrxQ"/>
</dbReference>
<reference evidence="14 15" key="1">
    <citation type="journal article" date="2015" name="Nature">
        <title>rRNA introns, odd ribosomes, and small enigmatic genomes across a large radiation of phyla.</title>
        <authorList>
            <person name="Brown C.T."/>
            <person name="Hug L.A."/>
            <person name="Thomas B.C."/>
            <person name="Sharon I."/>
            <person name="Castelle C.J."/>
            <person name="Singh A."/>
            <person name="Wilkins M.J."/>
            <person name="Williams K.H."/>
            <person name="Banfield J.F."/>
        </authorList>
    </citation>
    <scope>NUCLEOTIDE SEQUENCE [LARGE SCALE GENOMIC DNA]</scope>
</reference>
<dbReference type="GO" id="GO:0045454">
    <property type="term" value="P:cell redox homeostasis"/>
    <property type="evidence" value="ECO:0007669"/>
    <property type="project" value="TreeGrafter"/>
</dbReference>
<dbReference type="Pfam" id="PF00578">
    <property type="entry name" value="AhpC-TSA"/>
    <property type="match status" value="1"/>
</dbReference>
<dbReference type="PANTHER" id="PTHR42801">
    <property type="entry name" value="THIOREDOXIN-DEPENDENT PEROXIDE REDUCTASE"/>
    <property type="match status" value="1"/>
</dbReference>
<keyword evidence="8" id="KW-0676">Redox-active center</keyword>
<dbReference type="PANTHER" id="PTHR42801:SF4">
    <property type="entry name" value="AHPC_TSA FAMILY PROTEIN"/>
    <property type="match status" value="1"/>
</dbReference>
<dbReference type="PROSITE" id="PS51352">
    <property type="entry name" value="THIOREDOXIN_2"/>
    <property type="match status" value="1"/>
</dbReference>
<dbReference type="InterPro" id="IPR036249">
    <property type="entry name" value="Thioredoxin-like_sf"/>
</dbReference>
<evidence type="ECO:0000256" key="4">
    <source>
        <dbReference type="ARBA" id="ARBA00022559"/>
    </source>
</evidence>
<sequence>MRAEAFTLSDQEGRSHSLSDYEGKWVVLYFYPKDNTPGCTKEACGFRDFLSQFSKEDIVVLGVSKDSVSLHQKFSDKYKLNFPILSDPEHKIIQAYGAWGMKKFMGREFEGTIRKTILIDPKGNIAKIYEKVNPLIHAEQVLDDIKLLQKEK</sequence>
<dbReference type="STRING" id="1618550.UT39_C0021G0007"/>
<dbReference type="InterPro" id="IPR024706">
    <property type="entry name" value="Peroxiredoxin_AhpC-typ"/>
</dbReference>
<proteinExistence type="inferred from homology"/>
<evidence type="ECO:0000259" key="13">
    <source>
        <dbReference type="PROSITE" id="PS51352"/>
    </source>
</evidence>
<evidence type="ECO:0000256" key="3">
    <source>
        <dbReference type="ARBA" id="ARBA00013017"/>
    </source>
</evidence>
<feature type="active site" description="Cysteine sulfenic acid (-SOH) intermediate; for peroxidase activity" evidence="12">
    <location>
        <position position="39"/>
    </location>
</feature>
<dbReference type="Gene3D" id="3.40.30.10">
    <property type="entry name" value="Glutaredoxin"/>
    <property type="match status" value="1"/>
</dbReference>
<comment type="catalytic activity">
    <reaction evidence="11">
        <text>a hydroperoxide + [thioredoxin]-dithiol = an alcohol + [thioredoxin]-disulfide + H2O</text>
        <dbReference type="Rhea" id="RHEA:62620"/>
        <dbReference type="Rhea" id="RHEA-COMP:10698"/>
        <dbReference type="Rhea" id="RHEA-COMP:10700"/>
        <dbReference type="ChEBI" id="CHEBI:15377"/>
        <dbReference type="ChEBI" id="CHEBI:29950"/>
        <dbReference type="ChEBI" id="CHEBI:30879"/>
        <dbReference type="ChEBI" id="CHEBI:35924"/>
        <dbReference type="ChEBI" id="CHEBI:50058"/>
        <dbReference type="EC" id="1.11.1.24"/>
    </reaction>
</comment>
<accession>A0A0G0QIM2</accession>
<evidence type="ECO:0000256" key="5">
    <source>
        <dbReference type="ARBA" id="ARBA00022862"/>
    </source>
</evidence>
<dbReference type="FunFam" id="3.40.30.10:FF:000007">
    <property type="entry name" value="Thioredoxin-dependent thiol peroxidase"/>
    <property type="match status" value="1"/>
</dbReference>
<dbReference type="InterPro" id="IPR013766">
    <property type="entry name" value="Thioredoxin_domain"/>
</dbReference>
<keyword evidence="5" id="KW-0049">Antioxidant</keyword>
<dbReference type="GO" id="GO:0008379">
    <property type="term" value="F:thioredoxin peroxidase activity"/>
    <property type="evidence" value="ECO:0007669"/>
    <property type="project" value="TreeGrafter"/>
</dbReference>
<evidence type="ECO:0000313" key="15">
    <source>
        <dbReference type="Proteomes" id="UP000034246"/>
    </source>
</evidence>
<keyword evidence="6" id="KW-0560">Oxidoreductase</keyword>
<comment type="caution">
    <text evidence="14">The sequence shown here is derived from an EMBL/GenBank/DDBJ whole genome shotgun (WGS) entry which is preliminary data.</text>
</comment>
<evidence type="ECO:0000256" key="6">
    <source>
        <dbReference type="ARBA" id="ARBA00023002"/>
    </source>
</evidence>
<dbReference type="NCBIfam" id="NF006960">
    <property type="entry name" value="PRK09437.1"/>
    <property type="match status" value="1"/>
</dbReference>
<evidence type="ECO:0000256" key="11">
    <source>
        <dbReference type="ARBA" id="ARBA00049091"/>
    </source>
</evidence>
<keyword evidence="4" id="KW-0575">Peroxidase</keyword>
<name>A0A0G0QIM2_9BACT</name>
<organism evidence="14 15">
    <name type="scientific">Candidatus Woesebacteria bacterium GW2011_GWA1_39_21</name>
    <dbReference type="NCBI Taxonomy" id="1618550"/>
    <lineage>
        <taxon>Bacteria</taxon>
        <taxon>Candidatus Woeseibacteriota</taxon>
    </lineage>
</organism>
<dbReference type="Proteomes" id="UP000034246">
    <property type="component" value="Unassembled WGS sequence"/>
</dbReference>
<dbReference type="PATRIC" id="fig|1618550.3.peg.1041"/>
<dbReference type="AlphaFoldDB" id="A0A0G0QIM2"/>
<evidence type="ECO:0000256" key="1">
    <source>
        <dbReference type="ARBA" id="ARBA00003330"/>
    </source>
</evidence>
<dbReference type="GO" id="GO:0034599">
    <property type="term" value="P:cellular response to oxidative stress"/>
    <property type="evidence" value="ECO:0007669"/>
    <property type="project" value="TreeGrafter"/>
</dbReference>
<evidence type="ECO:0000256" key="2">
    <source>
        <dbReference type="ARBA" id="ARBA00011245"/>
    </source>
</evidence>
<comment type="function">
    <text evidence="1">Thiol-specific peroxidase that catalyzes the reduction of hydrogen peroxide and organic hydroperoxides to water and alcohols, respectively. Plays a role in cell protection against oxidative stress by detoxifying peroxides and as sensor of hydrogen peroxide-mediated signaling events.</text>
</comment>
<evidence type="ECO:0000256" key="10">
    <source>
        <dbReference type="ARBA" id="ARBA00038489"/>
    </source>
</evidence>
<gene>
    <name evidence="14" type="ORF">UT39_C0021G0007</name>
</gene>
<evidence type="ECO:0000256" key="8">
    <source>
        <dbReference type="ARBA" id="ARBA00023284"/>
    </source>
</evidence>
<evidence type="ECO:0000256" key="7">
    <source>
        <dbReference type="ARBA" id="ARBA00023157"/>
    </source>
</evidence>
<comment type="similarity">
    <text evidence="10">Belongs to the peroxiredoxin family. BCP/PrxQ subfamily.</text>
</comment>